<dbReference type="InterPro" id="IPR000600">
    <property type="entry name" value="ROK"/>
</dbReference>
<reference evidence="2 3" key="1">
    <citation type="submission" date="2018-08" db="EMBL/GenBank/DDBJ databases">
        <title>Genome analysis of the thermophilic bacterium of the candidate phylum Aminicenantes from deep subsurface aquifer revealed its physiology and ecological role.</title>
        <authorList>
            <person name="Kadnikov V.V."/>
            <person name="Mardanov A.V."/>
            <person name="Beletsky A.V."/>
            <person name="Karnachuk O.V."/>
            <person name="Ravin N.V."/>
        </authorList>
    </citation>
    <scope>NUCLEOTIDE SEQUENCE [LARGE SCALE GENOMIC DNA]</scope>
    <source>
        <strain evidence="2">BY38</strain>
    </source>
</reference>
<evidence type="ECO:0000313" key="2">
    <source>
        <dbReference type="EMBL" id="RFT15740.1"/>
    </source>
</evidence>
<keyword evidence="2" id="KW-0808">Transferase</keyword>
<dbReference type="Pfam" id="PF00480">
    <property type="entry name" value="ROK"/>
    <property type="match status" value="1"/>
</dbReference>
<dbReference type="AlphaFoldDB" id="A0A3E2BLX4"/>
<dbReference type="Proteomes" id="UP000257323">
    <property type="component" value="Unassembled WGS sequence"/>
</dbReference>
<proteinExistence type="inferred from homology"/>
<comment type="caution">
    <text evidence="2">The sequence shown here is derived from an EMBL/GenBank/DDBJ whole genome shotgun (WGS) entry which is preliminary data.</text>
</comment>
<dbReference type="EMBL" id="QUAH01000007">
    <property type="protein sequence ID" value="RFT15740.1"/>
    <property type="molecule type" value="Genomic_DNA"/>
</dbReference>
<name>A0A3E2BLX4_9BACT</name>
<dbReference type="SUPFAM" id="SSF53067">
    <property type="entry name" value="Actin-like ATPase domain"/>
    <property type="match status" value="1"/>
</dbReference>
<sequence>MAIVGVDLGGSNVRAGLVEGERLLKIAVREVRSQGRAEEVLADLRSVLESVLTPEVKGIGLGVPSVVDLETGTIYDVQNIPAWKEVPIKTILESEYNIPVYVNNDANCFAAGEKYFGQGRPYRNLVGLIIGTGLGAGIIADGHLYSGTSCGAGEFGMLPYLDANFERYASGQFFLKSFGQQGRELFQKASAGDQEARRIFAEFGRHLGEAIKAIMYAVDPEAIILGGSVSRAYEFFRESMLETVSTFAYSIARNRIRIMPSTTDNIAILGAAALYLDSPR</sequence>
<dbReference type="Gene3D" id="3.30.420.40">
    <property type="match status" value="2"/>
</dbReference>
<evidence type="ECO:0000313" key="3">
    <source>
        <dbReference type="Proteomes" id="UP000257323"/>
    </source>
</evidence>
<accession>A0A3E2BLX4</accession>
<keyword evidence="2" id="KW-0418">Kinase</keyword>
<protein>
    <submittedName>
        <fullName evidence="2">Putative sugar kinase, ROK family</fullName>
    </submittedName>
</protein>
<dbReference type="GO" id="GO:0016301">
    <property type="term" value="F:kinase activity"/>
    <property type="evidence" value="ECO:0007669"/>
    <property type="project" value="UniProtKB-KW"/>
</dbReference>
<dbReference type="InterPro" id="IPR043129">
    <property type="entry name" value="ATPase_NBD"/>
</dbReference>
<dbReference type="PANTHER" id="PTHR18964">
    <property type="entry name" value="ROK (REPRESSOR, ORF, KINASE) FAMILY"/>
    <property type="match status" value="1"/>
</dbReference>
<dbReference type="PANTHER" id="PTHR18964:SF149">
    <property type="entry name" value="BIFUNCTIONAL UDP-N-ACETYLGLUCOSAMINE 2-EPIMERASE_N-ACETYLMANNOSAMINE KINASE"/>
    <property type="match status" value="1"/>
</dbReference>
<comment type="similarity">
    <text evidence="1">Belongs to the ROK (NagC/XylR) family.</text>
</comment>
<gene>
    <name evidence="2" type="ORF">OP8BY_0115</name>
</gene>
<evidence type="ECO:0000256" key="1">
    <source>
        <dbReference type="ARBA" id="ARBA00006479"/>
    </source>
</evidence>
<dbReference type="CDD" id="cd23763">
    <property type="entry name" value="ASKHA_ATPase_ROK"/>
    <property type="match status" value="1"/>
</dbReference>
<organism evidence="2 3">
    <name type="scientific">Candidatus Saccharicenans subterraneus</name>
    <dbReference type="NCBI Taxonomy" id="2508984"/>
    <lineage>
        <taxon>Bacteria</taxon>
        <taxon>Candidatus Aminicenantota</taxon>
        <taxon>Candidatus Aminicenantia</taxon>
        <taxon>Candidatus Aminicenantales</taxon>
        <taxon>Candidatus Saccharicenantaceae</taxon>
        <taxon>Candidatus Saccharicenans</taxon>
    </lineage>
</organism>